<evidence type="ECO:0000313" key="3">
    <source>
        <dbReference type="Proteomes" id="UP001280121"/>
    </source>
</evidence>
<evidence type="ECO:0000313" key="2">
    <source>
        <dbReference type="EMBL" id="KAK2644663.1"/>
    </source>
</evidence>
<comment type="caution">
    <text evidence="2">The sequence shown here is derived from an EMBL/GenBank/DDBJ whole genome shotgun (WGS) entry which is preliminary data.</text>
</comment>
<evidence type="ECO:0000256" key="1">
    <source>
        <dbReference type="SAM" id="MobiDB-lite"/>
    </source>
</evidence>
<accession>A0AAD9TZJ1</accession>
<sequence>MQMRSRLKDLLKTLEGDWFKGKLTRHGHFEAIARIDNALNQVPKDFDVEDRRRFMASCFGHFMSMHLELKFSGGVIHQLLLRELDHNGTSNEMRFLLGNHVVRFSNVEFYLITGLRFGVVPDTNLFLGGVRCCEVVPHLHVELDIDGGGREIKDSSLAVSVGGGPQFLRRVPVGCPRLYERRDDVIPQLGIDFGARRVTEFSPRMLKWELTKQRRGKKQAKIFSARTSSAEGPDKEDEVRRHSETEASDPSGSGFSVMDTEGSEPSSRRAPWEHQFNELREALRKSEDD</sequence>
<gene>
    <name evidence="2" type="ORF">Ddye_019858</name>
</gene>
<protein>
    <submittedName>
        <fullName evidence="2">Uncharacterized protein</fullName>
    </submittedName>
</protein>
<organism evidence="2 3">
    <name type="scientific">Dipteronia dyeriana</name>
    <dbReference type="NCBI Taxonomy" id="168575"/>
    <lineage>
        <taxon>Eukaryota</taxon>
        <taxon>Viridiplantae</taxon>
        <taxon>Streptophyta</taxon>
        <taxon>Embryophyta</taxon>
        <taxon>Tracheophyta</taxon>
        <taxon>Spermatophyta</taxon>
        <taxon>Magnoliopsida</taxon>
        <taxon>eudicotyledons</taxon>
        <taxon>Gunneridae</taxon>
        <taxon>Pentapetalae</taxon>
        <taxon>rosids</taxon>
        <taxon>malvids</taxon>
        <taxon>Sapindales</taxon>
        <taxon>Sapindaceae</taxon>
        <taxon>Hippocastanoideae</taxon>
        <taxon>Acereae</taxon>
        <taxon>Dipteronia</taxon>
    </lineage>
</organism>
<dbReference type="EMBL" id="JANJYI010000006">
    <property type="protein sequence ID" value="KAK2644663.1"/>
    <property type="molecule type" value="Genomic_DNA"/>
</dbReference>
<reference evidence="2" key="1">
    <citation type="journal article" date="2023" name="Plant J.">
        <title>Genome sequences and population genomics provide insights into the demographic history, inbreeding, and mutation load of two 'living fossil' tree species of Dipteronia.</title>
        <authorList>
            <person name="Feng Y."/>
            <person name="Comes H.P."/>
            <person name="Chen J."/>
            <person name="Zhu S."/>
            <person name="Lu R."/>
            <person name="Zhang X."/>
            <person name="Li P."/>
            <person name="Qiu J."/>
            <person name="Olsen K.M."/>
            <person name="Qiu Y."/>
        </authorList>
    </citation>
    <scope>NUCLEOTIDE SEQUENCE</scope>
    <source>
        <strain evidence="2">KIB01</strain>
    </source>
</reference>
<dbReference type="PANTHER" id="PTHR48449:SF1">
    <property type="entry name" value="DUF1985 DOMAIN-CONTAINING PROTEIN"/>
    <property type="match status" value="1"/>
</dbReference>
<feature type="region of interest" description="Disordered" evidence="1">
    <location>
        <begin position="219"/>
        <end position="289"/>
    </location>
</feature>
<feature type="compositionally biased region" description="Basic and acidic residues" evidence="1">
    <location>
        <begin position="266"/>
        <end position="289"/>
    </location>
</feature>
<keyword evidence="3" id="KW-1185">Reference proteome</keyword>
<dbReference type="Proteomes" id="UP001280121">
    <property type="component" value="Unassembled WGS sequence"/>
</dbReference>
<dbReference type="AlphaFoldDB" id="A0AAD9TZJ1"/>
<dbReference type="PANTHER" id="PTHR48449">
    <property type="entry name" value="DUF1985 DOMAIN-CONTAINING PROTEIN"/>
    <property type="match status" value="1"/>
</dbReference>
<name>A0AAD9TZJ1_9ROSI</name>
<proteinExistence type="predicted"/>